<accession>B7P7H1</accession>
<evidence type="ECO:0000313" key="2">
    <source>
        <dbReference type="EMBL" id="EEC02543.1"/>
    </source>
</evidence>
<dbReference type="AlphaFoldDB" id="B7P7H1"/>
<reference evidence="3" key="2">
    <citation type="submission" date="2020-05" db="UniProtKB">
        <authorList>
            <consortium name="EnsemblMetazoa"/>
        </authorList>
    </citation>
    <scope>IDENTIFICATION</scope>
    <source>
        <strain evidence="3">wikel</strain>
    </source>
</reference>
<evidence type="ECO:0000313" key="3">
    <source>
        <dbReference type="EnsemblMetazoa" id="ISCW002197-PA"/>
    </source>
</evidence>
<feature type="signal peptide" evidence="1">
    <location>
        <begin position="1"/>
        <end position="22"/>
    </location>
</feature>
<dbReference type="InParanoid" id="B7P7H1"/>
<evidence type="ECO:0000256" key="1">
    <source>
        <dbReference type="SAM" id="SignalP"/>
    </source>
</evidence>
<reference evidence="2 4" key="1">
    <citation type="submission" date="2008-03" db="EMBL/GenBank/DDBJ databases">
        <title>Annotation of Ixodes scapularis.</title>
        <authorList>
            <consortium name="Ixodes scapularis Genome Project Consortium"/>
            <person name="Caler E."/>
            <person name="Hannick L.I."/>
            <person name="Bidwell S."/>
            <person name="Joardar V."/>
            <person name="Thiagarajan M."/>
            <person name="Amedeo P."/>
            <person name="Galinsky K.J."/>
            <person name="Schobel S."/>
            <person name="Inman J."/>
            <person name="Hostetler J."/>
            <person name="Miller J."/>
            <person name="Hammond M."/>
            <person name="Megy K."/>
            <person name="Lawson D."/>
            <person name="Kodira C."/>
            <person name="Sutton G."/>
            <person name="Meyer J."/>
            <person name="Hill C.A."/>
            <person name="Birren B."/>
            <person name="Nene V."/>
            <person name="Collins F."/>
            <person name="Alarcon-Chaidez F."/>
            <person name="Wikel S."/>
            <person name="Strausberg R."/>
        </authorList>
    </citation>
    <scope>NUCLEOTIDE SEQUENCE [LARGE SCALE GENOMIC DNA]</scope>
    <source>
        <strain evidence="4">Wikel</strain>
        <strain evidence="2">Wikel colony</strain>
    </source>
</reference>
<name>B7P7H1_IXOSC</name>
<feature type="chain" id="PRO_5010825869" evidence="1">
    <location>
        <begin position="23"/>
        <end position="209"/>
    </location>
</feature>
<dbReference type="VEuPathDB" id="VectorBase:ISCI002197"/>
<dbReference type="EMBL" id="ABJB010248055">
    <property type="status" value="NOT_ANNOTATED_CDS"/>
    <property type="molecule type" value="Genomic_DNA"/>
</dbReference>
<dbReference type="PaxDb" id="6945-B7P7H1"/>
<dbReference type="OrthoDB" id="6496849at2759"/>
<dbReference type="Proteomes" id="UP000001555">
    <property type="component" value="Unassembled WGS sequence"/>
</dbReference>
<dbReference type="EMBL" id="ABJB010364213">
    <property type="status" value="NOT_ANNOTATED_CDS"/>
    <property type="molecule type" value="Genomic_DNA"/>
</dbReference>
<dbReference type="VEuPathDB" id="VectorBase:ISCP_014580"/>
<dbReference type="HOGENOM" id="CLU_115109_0_0_1"/>
<gene>
    <name evidence="2" type="ORF">IscW_ISCW002197</name>
</gene>
<protein>
    <submittedName>
        <fullName evidence="2 3">Secreted protein, putative</fullName>
    </submittedName>
</protein>
<organism>
    <name type="scientific">Ixodes scapularis</name>
    <name type="common">Black-legged tick</name>
    <name type="synonym">Deer tick</name>
    <dbReference type="NCBI Taxonomy" id="6945"/>
    <lineage>
        <taxon>Eukaryota</taxon>
        <taxon>Metazoa</taxon>
        <taxon>Ecdysozoa</taxon>
        <taxon>Arthropoda</taxon>
        <taxon>Chelicerata</taxon>
        <taxon>Arachnida</taxon>
        <taxon>Acari</taxon>
        <taxon>Parasitiformes</taxon>
        <taxon>Ixodida</taxon>
        <taxon>Ixodoidea</taxon>
        <taxon>Ixodidae</taxon>
        <taxon>Ixodinae</taxon>
        <taxon>Ixodes</taxon>
    </lineage>
</organism>
<proteinExistence type="predicted"/>
<dbReference type="EMBL" id="DS652022">
    <property type="protein sequence ID" value="EEC02543.1"/>
    <property type="molecule type" value="Genomic_DNA"/>
</dbReference>
<sequence length="209" mass="23064">MTINRAIVTILWITSILSEATSKSENCDVPEKELIEGKLHKLLKRLPKEYVVTETEGSHLIPGAIFLGNTTITGINHLKPDRPFQTFCRGEDTVTLFSLRSSRTVRAFIPWSLCSGHNGTLISSADLIRYEGELITRGPGNYSGSSIEELTPVVLEHLNIGMTGGGRTLHLVVHTLGLLFSGPLRLLWVELMTQSVQDALKDTLLELES</sequence>
<keyword evidence="4" id="KW-1185">Reference proteome</keyword>
<keyword evidence="1" id="KW-0732">Signal</keyword>
<dbReference type="VEuPathDB" id="VectorBase:ISCW002197"/>
<evidence type="ECO:0000313" key="4">
    <source>
        <dbReference type="Proteomes" id="UP000001555"/>
    </source>
</evidence>
<dbReference type="EnsemblMetazoa" id="ISCW002197-RA">
    <property type="protein sequence ID" value="ISCW002197-PA"/>
    <property type="gene ID" value="ISCW002197"/>
</dbReference>